<dbReference type="InterPro" id="IPR045028">
    <property type="entry name" value="DinG/Rad3-like"/>
</dbReference>
<dbReference type="Pfam" id="PF06733">
    <property type="entry name" value="DEAD_2"/>
    <property type="match status" value="1"/>
</dbReference>
<feature type="region of interest" description="Disordered" evidence="19">
    <location>
        <begin position="96"/>
        <end position="133"/>
    </location>
</feature>
<protein>
    <recommendedName>
        <fullName evidence="16">DNA 5'-3' helicase</fullName>
        <ecNumber evidence="16">5.6.2.3</ecNumber>
    </recommendedName>
    <alternativeName>
        <fullName evidence="18">DNA 5'-3' helicase FANCJ</fullName>
    </alternativeName>
</protein>
<dbReference type="InterPro" id="IPR014001">
    <property type="entry name" value="Helicase_ATP-bd"/>
</dbReference>
<evidence type="ECO:0000256" key="14">
    <source>
        <dbReference type="ARBA" id="ARBA00023235"/>
    </source>
</evidence>
<evidence type="ECO:0000259" key="20">
    <source>
        <dbReference type="PROSITE" id="PS51193"/>
    </source>
</evidence>
<dbReference type="GO" id="GO:0046872">
    <property type="term" value="F:metal ion binding"/>
    <property type="evidence" value="ECO:0007669"/>
    <property type="project" value="UniProtKB-KW"/>
</dbReference>
<dbReference type="SUPFAM" id="SSF52540">
    <property type="entry name" value="P-loop containing nucleoside triphosphate hydrolases"/>
    <property type="match status" value="2"/>
</dbReference>
<evidence type="ECO:0000256" key="8">
    <source>
        <dbReference type="ARBA" id="ARBA00022801"/>
    </source>
</evidence>
<keyword evidence="7" id="KW-0227">DNA damage</keyword>
<dbReference type="GO" id="GO:1990918">
    <property type="term" value="P:double-strand break repair involved in meiotic recombination"/>
    <property type="evidence" value="ECO:0007669"/>
    <property type="project" value="TreeGrafter"/>
</dbReference>
<organism evidence="21">
    <name type="scientific">Melanaphis sacchari</name>
    <dbReference type="NCBI Taxonomy" id="742174"/>
    <lineage>
        <taxon>Eukaryota</taxon>
        <taxon>Metazoa</taxon>
        <taxon>Ecdysozoa</taxon>
        <taxon>Arthropoda</taxon>
        <taxon>Hexapoda</taxon>
        <taxon>Insecta</taxon>
        <taxon>Pterygota</taxon>
        <taxon>Neoptera</taxon>
        <taxon>Paraneoptera</taxon>
        <taxon>Hemiptera</taxon>
        <taxon>Sternorrhyncha</taxon>
        <taxon>Aphidomorpha</taxon>
        <taxon>Aphidoidea</taxon>
        <taxon>Aphididae</taxon>
        <taxon>Aphidini</taxon>
        <taxon>Melanaphis</taxon>
    </lineage>
</organism>
<gene>
    <name evidence="21" type="primary">BRIP1</name>
</gene>
<dbReference type="GO" id="GO:0006289">
    <property type="term" value="P:nucleotide-excision repair"/>
    <property type="evidence" value="ECO:0007669"/>
    <property type="project" value="TreeGrafter"/>
</dbReference>
<keyword evidence="12" id="KW-0411">Iron-sulfur</keyword>
<evidence type="ECO:0000256" key="19">
    <source>
        <dbReference type="SAM" id="MobiDB-lite"/>
    </source>
</evidence>
<feature type="compositionally biased region" description="Polar residues" evidence="19">
    <location>
        <begin position="178"/>
        <end position="200"/>
    </location>
</feature>
<accession>A0A2H8TS50</accession>
<dbReference type="GO" id="GO:0016818">
    <property type="term" value="F:hydrolase activity, acting on acid anhydrides, in phosphorus-containing anhydrides"/>
    <property type="evidence" value="ECO:0007669"/>
    <property type="project" value="InterPro"/>
</dbReference>
<dbReference type="PROSITE" id="PS00690">
    <property type="entry name" value="DEAH_ATP_HELICASE"/>
    <property type="match status" value="1"/>
</dbReference>
<dbReference type="SMART" id="SM00488">
    <property type="entry name" value="DEXDc2"/>
    <property type="match status" value="1"/>
</dbReference>
<evidence type="ECO:0000256" key="2">
    <source>
        <dbReference type="ARBA" id="ARBA00004123"/>
    </source>
</evidence>
<evidence type="ECO:0000256" key="18">
    <source>
        <dbReference type="ARBA" id="ARBA00082714"/>
    </source>
</evidence>
<dbReference type="NCBIfam" id="TIGR00604">
    <property type="entry name" value="rad3"/>
    <property type="match status" value="1"/>
</dbReference>
<dbReference type="InterPro" id="IPR010614">
    <property type="entry name" value="RAD3-like_helicase_DEAD"/>
</dbReference>
<dbReference type="CDD" id="cd18788">
    <property type="entry name" value="SF2_C_XPD"/>
    <property type="match status" value="1"/>
</dbReference>
<dbReference type="GO" id="GO:0005634">
    <property type="term" value="C:nucleus"/>
    <property type="evidence" value="ECO:0007669"/>
    <property type="project" value="UniProtKB-SubCell"/>
</dbReference>
<dbReference type="PANTHER" id="PTHR11472">
    <property type="entry name" value="DNA REPAIR DEAD HELICASE RAD3/XP-D SUBFAMILY MEMBER"/>
    <property type="match status" value="1"/>
</dbReference>
<comment type="subcellular location">
    <subcellularLocation>
        <location evidence="2">Nucleus</location>
    </subcellularLocation>
</comment>
<dbReference type="GO" id="GO:0051539">
    <property type="term" value="F:4 iron, 4 sulfur cluster binding"/>
    <property type="evidence" value="ECO:0007669"/>
    <property type="project" value="UniProtKB-KW"/>
</dbReference>
<evidence type="ECO:0000313" key="21">
    <source>
        <dbReference type="EMBL" id="MBW17023.1"/>
    </source>
</evidence>
<keyword evidence="10" id="KW-0067">ATP-binding</keyword>
<dbReference type="GO" id="GO:0043139">
    <property type="term" value="F:5'-3' DNA helicase activity"/>
    <property type="evidence" value="ECO:0007669"/>
    <property type="project" value="UniProtKB-EC"/>
</dbReference>
<dbReference type="PROSITE" id="PS51193">
    <property type="entry name" value="HELICASE_ATP_BIND_2"/>
    <property type="match status" value="1"/>
</dbReference>
<proteinExistence type="inferred from homology"/>
<dbReference type="Gene3D" id="3.40.50.300">
    <property type="entry name" value="P-loop containing nucleotide triphosphate hydrolases"/>
    <property type="match status" value="3"/>
</dbReference>
<dbReference type="EC" id="5.6.2.3" evidence="16"/>
<feature type="compositionally biased region" description="Basic and acidic residues" evidence="19">
    <location>
        <begin position="513"/>
        <end position="531"/>
    </location>
</feature>
<dbReference type="FunFam" id="3.40.50.300:FF:000731">
    <property type="entry name" value="Fanconi anemia group J protein homolog"/>
    <property type="match status" value="1"/>
</dbReference>
<evidence type="ECO:0000256" key="6">
    <source>
        <dbReference type="ARBA" id="ARBA00022741"/>
    </source>
</evidence>
<feature type="compositionally biased region" description="Basic and acidic residues" evidence="19">
    <location>
        <begin position="96"/>
        <end position="128"/>
    </location>
</feature>
<dbReference type="PANTHER" id="PTHR11472:SF47">
    <property type="entry name" value="FANCONI ANEMIA GROUP J PROTEIN"/>
    <property type="match status" value="1"/>
</dbReference>
<evidence type="ECO:0000256" key="11">
    <source>
        <dbReference type="ARBA" id="ARBA00023004"/>
    </source>
</evidence>
<feature type="compositionally biased region" description="Basic and acidic residues" evidence="19">
    <location>
        <begin position="208"/>
        <end position="219"/>
    </location>
</feature>
<dbReference type="EMBL" id="GFXV01005218">
    <property type="protein sequence ID" value="MBW17023.1"/>
    <property type="molecule type" value="Transcribed_RNA"/>
</dbReference>
<evidence type="ECO:0000256" key="10">
    <source>
        <dbReference type="ARBA" id="ARBA00022840"/>
    </source>
</evidence>
<dbReference type="GO" id="GO:0005524">
    <property type="term" value="F:ATP binding"/>
    <property type="evidence" value="ECO:0007669"/>
    <property type="project" value="UniProtKB-KW"/>
</dbReference>
<evidence type="ECO:0000256" key="13">
    <source>
        <dbReference type="ARBA" id="ARBA00023204"/>
    </source>
</evidence>
<keyword evidence="11" id="KW-0408">Iron</keyword>
<name>A0A2H8TS50_9HEMI</name>
<comment type="cofactor">
    <cofactor evidence="1">
        <name>[4Fe-4S] cluster</name>
        <dbReference type="ChEBI" id="CHEBI:49883"/>
    </cofactor>
</comment>
<dbReference type="InterPro" id="IPR014013">
    <property type="entry name" value="Helic_SF1/SF2_ATP-bd_DinG/Rad3"/>
</dbReference>
<comment type="catalytic activity">
    <reaction evidence="17">
        <text>ATP + H2O = ADP + phosphate + H(+)</text>
        <dbReference type="Rhea" id="RHEA:13065"/>
        <dbReference type="ChEBI" id="CHEBI:15377"/>
        <dbReference type="ChEBI" id="CHEBI:15378"/>
        <dbReference type="ChEBI" id="CHEBI:30616"/>
        <dbReference type="ChEBI" id="CHEBI:43474"/>
        <dbReference type="ChEBI" id="CHEBI:456216"/>
        <dbReference type="EC" id="5.6.2.3"/>
    </reaction>
</comment>
<keyword evidence="6" id="KW-0547">Nucleotide-binding</keyword>
<dbReference type="InterPro" id="IPR002464">
    <property type="entry name" value="DNA/RNA_helicase_DEAH_CS"/>
</dbReference>
<evidence type="ECO:0000256" key="5">
    <source>
        <dbReference type="ARBA" id="ARBA00022723"/>
    </source>
</evidence>
<dbReference type="GO" id="GO:0003677">
    <property type="term" value="F:DNA binding"/>
    <property type="evidence" value="ECO:0007669"/>
    <property type="project" value="InterPro"/>
</dbReference>
<feature type="region of interest" description="Disordered" evidence="19">
    <location>
        <begin position="510"/>
        <end position="531"/>
    </location>
</feature>
<dbReference type="InterPro" id="IPR013020">
    <property type="entry name" value="Rad3/Chl1-like"/>
</dbReference>
<comment type="similarity">
    <text evidence="3">Belongs to the DEAD box helicase family. DEAH subfamily.</text>
</comment>
<feature type="region of interest" description="Disordered" evidence="19">
    <location>
        <begin position="169"/>
        <end position="224"/>
    </location>
</feature>
<evidence type="ECO:0000256" key="1">
    <source>
        <dbReference type="ARBA" id="ARBA00001966"/>
    </source>
</evidence>
<keyword evidence="5" id="KW-0479">Metal-binding</keyword>
<keyword evidence="13" id="KW-0234">DNA repair</keyword>
<evidence type="ECO:0000256" key="7">
    <source>
        <dbReference type="ARBA" id="ARBA00022763"/>
    </source>
</evidence>
<evidence type="ECO:0000256" key="9">
    <source>
        <dbReference type="ARBA" id="ARBA00022806"/>
    </source>
</evidence>
<dbReference type="OrthoDB" id="19182at2759"/>
<evidence type="ECO:0000256" key="12">
    <source>
        <dbReference type="ARBA" id="ARBA00023014"/>
    </source>
</evidence>
<keyword evidence="9" id="KW-0347">Helicase</keyword>
<evidence type="ECO:0000256" key="4">
    <source>
        <dbReference type="ARBA" id="ARBA00022485"/>
    </source>
</evidence>
<dbReference type="SMART" id="SM00487">
    <property type="entry name" value="DEXDc"/>
    <property type="match status" value="1"/>
</dbReference>
<keyword evidence="8" id="KW-0378">Hydrolase</keyword>
<dbReference type="SMART" id="SM00491">
    <property type="entry name" value="HELICc2"/>
    <property type="match status" value="1"/>
</dbReference>
<evidence type="ECO:0000256" key="16">
    <source>
        <dbReference type="ARBA" id="ARBA00044969"/>
    </source>
</evidence>
<dbReference type="InterPro" id="IPR006554">
    <property type="entry name" value="Helicase-like_DEXD_c2"/>
</dbReference>
<evidence type="ECO:0000256" key="3">
    <source>
        <dbReference type="ARBA" id="ARBA00008792"/>
    </source>
</evidence>
<dbReference type="InterPro" id="IPR027417">
    <property type="entry name" value="P-loop_NTPase"/>
</dbReference>
<dbReference type="InterPro" id="IPR006555">
    <property type="entry name" value="ATP-dep_Helicase_C"/>
</dbReference>
<dbReference type="Pfam" id="PF13307">
    <property type="entry name" value="Helicase_C_2"/>
    <property type="match status" value="1"/>
</dbReference>
<feature type="domain" description="Helicase ATP-binding" evidence="20">
    <location>
        <begin position="17"/>
        <end position="465"/>
    </location>
</feature>
<sequence>MSNTGSNVQPVFTYTIGGVRIEMPVKPYPSQVSMMDKVIRGCQKQQNCLLESPTGSGKTLALLCSALAWQRAEKARLEKFSEEEFQQKLIEWQLKEQQKKQQKEKNQKKPNTPEKKQKKPNTPEKKLAETNISPAKNKGLCLSTDVTISDDSEEEMAIFKQPVKKRKINNSKDLDMSNGKSKSNDDSIMTNDSSANSSLMTEDEDENNELKIENSEPKVENNLPKKSKPITPVIYFCTRTHKQIEQVIKELQRTSFNNAKSCVLASREHTCIQDSNIYYPQISYKSKTELCKDLLDPRARRRNSIKLKRALDRCNYYDNGGVRISTYGQLAKFGVPSVWDVEDIVRLGITKHSCPYYGTRLLLKTAEIVFCPYNYIIDPVIRSTMNLKLKGHVIIVDEAHNIEDQCREAASLQLDQTLMNLAKADCEKIYKSCGNSVTYGRLARYLSDLSKWIDQKSGDIKNYDDYNRGVLSWSGTYTIASFDDFGVGLTAFEMFKKDCEVALADLVEEGEPNETKNSKKENVENELSDKNENEMIENHSSKDQNSDLVITNATKTLLSSICSVFSLFYDEKYKYDYHVSLAKVMQLKKFEHKGRGISTGIDGWINSGDAAEPNDSRPVWNNVVSFLCLNPAAVFDGLKSTVRNIILTSGTLSPMQSFQSELGTQFPIALEASHVIKQDQCWVSSVGVGPSGTDLNGQFQNINTYSYQDEMGKVLLDVCAVVPHGVLCFMPSYTLMDKLYNRWQVTGLLNRLSQIKVVMCEPRRGDQLEELMAKYYAAVRGDEGGPRGALFLAVYRGKISEGLDFSDNNARAVVAVGIPFPNYKEESVKHKKDYNNKHHKNKGLLPGWEWYQIQAYRALNQALGRCIRHKNDWGAILLVDSRYEQPKNQTGLSKWIRGRVENNGSWSTIMTKLKNFVETRQLHDSTTAALT</sequence>
<keyword evidence="15" id="KW-0539">Nucleus</keyword>
<evidence type="ECO:0000256" key="15">
    <source>
        <dbReference type="ARBA" id="ARBA00023242"/>
    </source>
</evidence>
<reference evidence="21" key="1">
    <citation type="submission" date="2017-10" db="EMBL/GenBank/DDBJ databases">
        <title>Transcriptome Assembly of Sugarcane Aphid Adults.</title>
        <authorList>
            <person name="Scully E.D."/>
            <person name="Palmer N.A."/>
            <person name="Geib S.M."/>
            <person name="Sarath G."/>
            <person name="Sattler S.E."/>
        </authorList>
    </citation>
    <scope>NUCLEOTIDE SEQUENCE</scope>
    <source>
        <tissue evidence="21">Whole body</tissue>
    </source>
</reference>
<keyword evidence="14" id="KW-0413">Isomerase</keyword>
<keyword evidence="4" id="KW-0004">4Fe-4S</keyword>
<dbReference type="AlphaFoldDB" id="A0A2H8TS50"/>
<evidence type="ECO:0000256" key="17">
    <source>
        <dbReference type="ARBA" id="ARBA00048954"/>
    </source>
</evidence>